<dbReference type="SMART" id="SM00355">
    <property type="entry name" value="ZnF_C2H2"/>
    <property type="match status" value="2"/>
</dbReference>
<dbReference type="PANTHER" id="PTHR34402">
    <property type="entry name" value="PROTEIN CBG02762"/>
    <property type="match status" value="1"/>
</dbReference>
<organism evidence="1 2">
    <name type="scientific">Pristionchus pacificus</name>
    <name type="common">Parasitic nematode worm</name>
    <dbReference type="NCBI Taxonomy" id="54126"/>
    <lineage>
        <taxon>Eukaryota</taxon>
        <taxon>Metazoa</taxon>
        <taxon>Ecdysozoa</taxon>
        <taxon>Nematoda</taxon>
        <taxon>Chromadorea</taxon>
        <taxon>Rhabditida</taxon>
        <taxon>Rhabditina</taxon>
        <taxon>Diplogasteromorpha</taxon>
        <taxon>Diplogasteroidea</taxon>
        <taxon>Neodiplogasteridae</taxon>
        <taxon>Pristionchus</taxon>
    </lineage>
</organism>
<accession>A0A8R1UCN2</accession>
<reference evidence="2" key="1">
    <citation type="journal article" date="2008" name="Nat. Genet.">
        <title>The Pristionchus pacificus genome provides a unique perspective on nematode lifestyle and parasitism.</title>
        <authorList>
            <person name="Dieterich C."/>
            <person name="Clifton S.W."/>
            <person name="Schuster L.N."/>
            <person name="Chinwalla A."/>
            <person name="Delehaunty K."/>
            <person name="Dinkelacker I."/>
            <person name="Fulton L."/>
            <person name="Fulton R."/>
            <person name="Godfrey J."/>
            <person name="Minx P."/>
            <person name="Mitreva M."/>
            <person name="Roeseler W."/>
            <person name="Tian H."/>
            <person name="Witte H."/>
            <person name="Yang S.P."/>
            <person name="Wilson R.K."/>
            <person name="Sommer R.J."/>
        </authorList>
    </citation>
    <scope>NUCLEOTIDE SEQUENCE [LARGE SCALE GENOMIC DNA]</scope>
    <source>
        <strain evidence="2">PS312</strain>
    </source>
</reference>
<sequence length="527" mass="56366">MRIDDIAARLSQRASAAAGMVTVDTATPTTVTPPPIVPAPAVPPLIALPKLPFPFALSSGMPPVSPLPENQESNKVPNRLLRVTVPTTVPGFLPRPCTALGIHQVQPQRQSPSESDSLAAFGNAVSLHCNVPRCKFDRQARHFHCGFERCIFSSRSSAAISSHLSSFHAFGPIPKHLTYTHADSECPEKACSLSGESHFHCATCKGNFFSGNSQGTHRCNPEREAIKIRRTSSSASSPQKVAKVCNRPYCKLKKNSVHFHCLVCSQGFTSHERLQSHLRKHQRADLRQAAASGSALSSVDARGSRITRVDPGPFAVVSSQPTTIPIPRPTVIRHTTTVIGPLGIHPEMLRLLQRGPGIPGPGIMRGREPANGRPESSVILESSDPFPQLGIKQAYVPSASSTNIAYKPCSDCLRARVRLTICGPQLDRLLDVTSPHGRTMRALVTVPRRFQTIPQVAIKIDSNLWELLDSKLIPDTRRAATIAATAAARNILAAAAPFVGSVVASEGGATTSLGGVIGVSGPLQRAS</sequence>
<accession>A0A2A6B8Q8</accession>
<proteinExistence type="predicted"/>
<evidence type="ECO:0000313" key="2">
    <source>
        <dbReference type="Proteomes" id="UP000005239"/>
    </source>
</evidence>
<dbReference type="AlphaFoldDB" id="A0A2A6B8Q8"/>
<dbReference type="Proteomes" id="UP000005239">
    <property type="component" value="Unassembled WGS sequence"/>
</dbReference>
<evidence type="ECO:0000313" key="1">
    <source>
        <dbReference type="EnsemblMetazoa" id="PPA19264.1"/>
    </source>
</evidence>
<name>A0A2A6B8Q8_PRIPA</name>
<dbReference type="OrthoDB" id="5869175at2759"/>
<dbReference type="InterPro" id="IPR013087">
    <property type="entry name" value="Znf_C2H2_type"/>
</dbReference>
<keyword evidence="2" id="KW-1185">Reference proteome</keyword>
<reference evidence="1" key="2">
    <citation type="submission" date="2022-06" db="UniProtKB">
        <authorList>
            <consortium name="EnsemblMetazoa"/>
        </authorList>
    </citation>
    <scope>IDENTIFICATION</scope>
    <source>
        <strain evidence="1">PS312</strain>
    </source>
</reference>
<dbReference type="EnsemblMetazoa" id="PPA19264.1">
    <property type="protein sequence ID" value="PPA19264.1"/>
    <property type="gene ID" value="WBGene00108818"/>
</dbReference>
<dbReference type="PANTHER" id="PTHR34402:SF1">
    <property type="entry name" value="PROTEIN CBG02762"/>
    <property type="match status" value="1"/>
</dbReference>
<dbReference type="PROSITE" id="PS00028">
    <property type="entry name" value="ZINC_FINGER_C2H2_1"/>
    <property type="match status" value="1"/>
</dbReference>
<gene>
    <name evidence="1" type="primary">WBGene00108818</name>
</gene>
<protein>
    <submittedName>
        <fullName evidence="1">C2H2-type domain-containing protein</fullName>
    </submittedName>
</protein>
<dbReference type="PROSITE" id="PS50157">
    <property type="entry name" value="ZINC_FINGER_C2H2_2"/>
    <property type="match status" value="1"/>
</dbReference>